<dbReference type="Pfam" id="PF02737">
    <property type="entry name" value="3HCDH_N"/>
    <property type="match status" value="1"/>
</dbReference>
<dbReference type="Proteomes" id="UP001310386">
    <property type="component" value="Unassembled WGS sequence"/>
</dbReference>
<dbReference type="InterPro" id="IPR013328">
    <property type="entry name" value="6PGD_dom2"/>
</dbReference>
<protein>
    <submittedName>
        <fullName evidence="6">3-hydroxyacyl-CoA dehydrogenase family protein</fullName>
    </submittedName>
</protein>
<gene>
    <name evidence="6" type="ORF">VF724_10585</name>
</gene>
<dbReference type="PANTHER" id="PTHR48075">
    <property type="entry name" value="3-HYDROXYACYL-COA DEHYDROGENASE FAMILY PROTEIN"/>
    <property type="match status" value="1"/>
</dbReference>
<dbReference type="Gene3D" id="3.40.50.720">
    <property type="entry name" value="NAD(P)-binding Rossmann-like Domain"/>
    <property type="match status" value="1"/>
</dbReference>
<dbReference type="InterPro" id="IPR008927">
    <property type="entry name" value="6-PGluconate_DH-like_C_sf"/>
</dbReference>
<dbReference type="InterPro" id="IPR036291">
    <property type="entry name" value="NAD(P)-bd_dom_sf"/>
</dbReference>
<reference evidence="6" key="1">
    <citation type="submission" date="2023-12" db="EMBL/GenBank/DDBJ databases">
        <title>Fervidustalea candida gen. nov., sp. nov., a novel member of the family Paenibacillaceae isolated from a geothermal area.</title>
        <authorList>
            <person name="Li W.-J."/>
            <person name="Jiao J.-Y."/>
            <person name="Chen Y."/>
        </authorList>
    </citation>
    <scope>NUCLEOTIDE SEQUENCE</scope>
    <source>
        <strain evidence="6">SYSU GA230002</strain>
    </source>
</reference>
<evidence type="ECO:0000313" key="6">
    <source>
        <dbReference type="EMBL" id="MEB3102110.1"/>
    </source>
</evidence>
<dbReference type="RefSeq" id="WP_371754226.1">
    <property type="nucleotide sequence ID" value="NZ_JAYJLD010000013.1"/>
</dbReference>
<evidence type="ECO:0000313" key="7">
    <source>
        <dbReference type="Proteomes" id="UP001310386"/>
    </source>
</evidence>
<sequence length="259" mass="28406">MEIRQAGIVGSGKLAAMVYRKIQDSGIRAVWIEASAPDASELSILRDCQFVLEAVSDQRPDKIRVLQLLEEALPSQTLLTASVSPSLSVTELASPLRNPERLVGLHFVLQSNRDNLVEVVQSLQCCDTAYLQVYEFMKAVGQVPIRCKDVPGLLVNRLFVPYMNHAIQAYDDGLASGEDLDTAVELGLGYPMGPLKLADTVGLNEYLDTASSLYQELHETKYAPPPLVKKMVNAGFHGKKTGRGFYDYSSSNEDKGKSV</sequence>
<feature type="domain" description="3-hydroxyacyl-CoA dehydrogenase NAD binding" evidence="5">
    <location>
        <begin position="42"/>
        <end position="150"/>
    </location>
</feature>
<comment type="caution">
    <text evidence="6">The sequence shown here is derived from an EMBL/GenBank/DDBJ whole genome shotgun (WGS) entry which is preliminary data.</text>
</comment>
<dbReference type="PIRSF" id="PIRSF000105">
    <property type="entry name" value="HCDH"/>
    <property type="match status" value="1"/>
</dbReference>
<comment type="pathway">
    <text evidence="1">Lipid metabolism; butanoate metabolism.</text>
</comment>
<dbReference type="PANTHER" id="PTHR48075:SF5">
    <property type="entry name" value="3-HYDROXYBUTYRYL-COA DEHYDROGENASE"/>
    <property type="match status" value="1"/>
</dbReference>
<name>A0ABU5ZHZ2_9BACL</name>
<dbReference type="InterPro" id="IPR006108">
    <property type="entry name" value="3HC_DH_C"/>
</dbReference>
<accession>A0ABU5ZHZ2</accession>
<keyword evidence="7" id="KW-1185">Reference proteome</keyword>
<proteinExistence type="inferred from homology"/>
<evidence type="ECO:0000259" key="5">
    <source>
        <dbReference type="Pfam" id="PF02737"/>
    </source>
</evidence>
<dbReference type="InterPro" id="IPR006176">
    <property type="entry name" value="3-OHacyl-CoA_DH_NAD-bd"/>
</dbReference>
<evidence type="ECO:0000256" key="2">
    <source>
        <dbReference type="ARBA" id="ARBA00009463"/>
    </source>
</evidence>
<feature type="domain" description="3-hydroxyacyl-CoA dehydrogenase C-terminal" evidence="4">
    <location>
        <begin position="152"/>
        <end position="248"/>
    </location>
</feature>
<dbReference type="InterPro" id="IPR022694">
    <property type="entry name" value="3-OHacyl-CoA_DH"/>
</dbReference>
<evidence type="ECO:0000259" key="4">
    <source>
        <dbReference type="Pfam" id="PF00725"/>
    </source>
</evidence>
<keyword evidence="3" id="KW-0560">Oxidoreductase</keyword>
<dbReference type="Pfam" id="PF00725">
    <property type="entry name" value="3HCDH"/>
    <property type="match status" value="1"/>
</dbReference>
<dbReference type="SUPFAM" id="SSF51735">
    <property type="entry name" value="NAD(P)-binding Rossmann-fold domains"/>
    <property type="match status" value="1"/>
</dbReference>
<comment type="similarity">
    <text evidence="2">Belongs to the 3-hydroxyacyl-CoA dehydrogenase family.</text>
</comment>
<dbReference type="SUPFAM" id="SSF48179">
    <property type="entry name" value="6-phosphogluconate dehydrogenase C-terminal domain-like"/>
    <property type="match status" value="1"/>
</dbReference>
<dbReference type="EMBL" id="JAYJLD010000013">
    <property type="protein sequence ID" value="MEB3102110.1"/>
    <property type="molecule type" value="Genomic_DNA"/>
</dbReference>
<evidence type="ECO:0000256" key="3">
    <source>
        <dbReference type="ARBA" id="ARBA00023002"/>
    </source>
</evidence>
<dbReference type="Gene3D" id="1.10.1040.10">
    <property type="entry name" value="N-(1-d-carboxylethyl)-l-norvaline Dehydrogenase, domain 2"/>
    <property type="match status" value="1"/>
</dbReference>
<organism evidence="6 7">
    <name type="scientific">Ferviditalea candida</name>
    <dbReference type="NCBI Taxonomy" id="3108399"/>
    <lineage>
        <taxon>Bacteria</taxon>
        <taxon>Bacillati</taxon>
        <taxon>Bacillota</taxon>
        <taxon>Bacilli</taxon>
        <taxon>Bacillales</taxon>
        <taxon>Paenibacillaceae</taxon>
        <taxon>Ferviditalea</taxon>
    </lineage>
</organism>
<evidence type="ECO:0000256" key="1">
    <source>
        <dbReference type="ARBA" id="ARBA00005086"/>
    </source>
</evidence>